<protein>
    <submittedName>
        <fullName evidence="2">Expressed protein</fullName>
    </submittedName>
</protein>
<dbReference type="AlphaFoldDB" id="A0AAV0B2E2"/>
<gene>
    <name evidence="2" type="ORF">PPACK8108_LOCUS12911</name>
</gene>
<name>A0AAV0B2E2_PHAPC</name>
<feature type="compositionally biased region" description="Polar residues" evidence="1">
    <location>
        <begin position="173"/>
        <end position="185"/>
    </location>
</feature>
<reference evidence="2" key="1">
    <citation type="submission" date="2022-06" db="EMBL/GenBank/DDBJ databases">
        <authorList>
            <consortium name="SYNGENTA / RWTH Aachen University"/>
        </authorList>
    </citation>
    <scope>NUCLEOTIDE SEQUENCE</scope>
</reference>
<accession>A0AAV0B2E2</accession>
<dbReference type="EMBL" id="CALTRL010003165">
    <property type="protein sequence ID" value="CAH7678300.1"/>
    <property type="molecule type" value="Genomic_DNA"/>
</dbReference>
<evidence type="ECO:0000256" key="1">
    <source>
        <dbReference type="SAM" id="MobiDB-lite"/>
    </source>
</evidence>
<comment type="caution">
    <text evidence="2">The sequence shown here is derived from an EMBL/GenBank/DDBJ whole genome shotgun (WGS) entry which is preliminary data.</text>
</comment>
<feature type="region of interest" description="Disordered" evidence="1">
    <location>
        <begin position="87"/>
        <end position="200"/>
    </location>
</feature>
<evidence type="ECO:0000313" key="2">
    <source>
        <dbReference type="EMBL" id="CAH7678300.1"/>
    </source>
</evidence>
<dbReference type="Proteomes" id="UP001153365">
    <property type="component" value="Unassembled WGS sequence"/>
</dbReference>
<sequence>MFGTLNISTKTSFVRRLILESTTTIKSSSKLSPTTRSTLFNHSQINPKNGYASLASSLPTQIGSASVFVPTMIYLLSPVSPRHSSVSTGDFSNAQGGTNSFNDESYSPTSVVNPGVSEISGPSRAGEAQGDKALRKMMSPVDTGVSTNQSNSTEPQSFKAIPEKMDEARGLATSGSQGTTNVSTKDISEKAHASHEEKKA</sequence>
<evidence type="ECO:0000313" key="3">
    <source>
        <dbReference type="Proteomes" id="UP001153365"/>
    </source>
</evidence>
<keyword evidence="3" id="KW-1185">Reference proteome</keyword>
<feature type="compositionally biased region" description="Polar residues" evidence="1">
    <location>
        <begin position="144"/>
        <end position="156"/>
    </location>
</feature>
<feature type="compositionally biased region" description="Basic and acidic residues" evidence="1">
    <location>
        <begin position="186"/>
        <end position="200"/>
    </location>
</feature>
<feature type="compositionally biased region" description="Polar residues" evidence="1">
    <location>
        <begin position="87"/>
        <end position="112"/>
    </location>
</feature>
<organism evidence="2 3">
    <name type="scientific">Phakopsora pachyrhizi</name>
    <name type="common">Asian soybean rust disease fungus</name>
    <dbReference type="NCBI Taxonomy" id="170000"/>
    <lineage>
        <taxon>Eukaryota</taxon>
        <taxon>Fungi</taxon>
        <taxon>Dikarya</taxon>
        <taxon>Basidiomycota</taxon>
        <taxon>Pucciniomycotina</taxon>
        <taxon>Pucciniomycetes</taxon>
        <taxon>Pucciniales</taxon>
        <taxon>Phakopsoraceae</taxon>
        <taxon>Phakopsora</taxon>
    </lineage>
</organism>
<proteinExistence type="predicted"/>